<keyword evidence="7" id="KW-1185">Reference proteome</keyword>
<reference evidence="6 7" key="1">
    <citation type="journal article" date="2005" name="Int. J. Syst. Evol. Microbiol.">
        <title>Halobacillus yeomjeoni sp. nov., isolated from a marine solar saltern in Korea.</title>
        <authorList>
            <person name="Yoon J.H."/>
            <person name="Kang S.J."/>
            <person name="Lee C.H."/>
            <person name="Oh H.W."/>
            <person name="Oh T.K."/>
        </authorList>
    </citation>
    <scope>NUCLEOTIDE SEQUENCE [LARGE SCALE GENOMIC DNA]</scope>
    <source>
        <strain evidence="6 7">KCTC 3957</strain>
    </source>
</reference>
<feature type="domain" description="SpoOB alpha-helical" evidence="5">
    <location>
        <begin position="4"/>
        <end position="55"/>
    </location>
</feature>
<dbReference type="EMBL" id="JADZSC010000001">
    <property type="protein sequence ID" value="MBH0230007.1"/>
    <property type="molecule type" value="Genomic_DNA"/>
</dbReference>
<keyword evidence="2" id="KW-0808">Transferase</keyword>
<evidence type="ECO:0000256" key="3">
    <source>
        <dbReference type="ARBA" id="ARBA00022777"/>
    </source>
</evidence>
<dbReference type="AlphaFoldDB" id="A0A931MUQ3"/>
<dbReference type="SUPFAM" id="SSF55890">
    <property type="entry name" value="Sporulation response regulatory protein Spo0B"/>
    <property type="match status" value="1"/>
</dbReference>
<dbReference type="InterPro" id="IPR037100">
    <property type="entry name" value="Spo0B_C_sf"/>
</dbReference>
<name>A0A931MUQ3_9BACI</name>
<gene>
    <name evidence="6" type="ORF">H0267_07235</name>
</gene>
<evidence type="ECO:0000313" key="7">
    <source>
        <dbReference type="Proteomes" id="UP000614490"/>
    </source>
</evidence>
<dbReference type="RefSeq" id="WP_197316581.1">
    <property type="nucleotide sequence ID" value="NZ_JADZSC010000001.1"/>
</dbReference>
<keyword evidence="3" id="KW-0418">Kinase</keyword>
<evidence type="ECO:0000256" key="2">
    <source>
        <dbReference type="ARBA" id="ARBA00022679"/>
    </source>
</evidence>
<dbReference type="InterPro" id="IPR016122">
    <property type="entry name" value="SpoOB_C"/>
</dbReference>
<protein>
    <submittedName>
        <fullName evidence="6">Spo0B domain-containing protein</fullName>
    </submittedName>
</protein>
<feature type="domain" description="Sporulation initiation phosphotransferase B C-terminal" evidence="4">
    <location>
        <begin position="60"/>
        <end position="153"/>
    </location>
</feature>
<dbReference type="Pfam" id="PF14682">
    <property type="entry name" value="SPOB_ab"/>
    <property type="match status" value="1"/>
</dbReference>
<accession>A0A931MUQ3</accession>
<comment type="caution">
    <text evidence="6">The sequence shown here is derived from an EMBL/GenBank/DDBJ whole genome shotgun (WGS) entry which is preliminary data.</text>
</comment>
<dbReference type="Pfam" id="PF14689">
    <property type="entry name" value="SPOB_a"/>
    <property type="match status" value="1"/>
</dbReference>
<sequence length="172" mass="20728">MSEKEMISLLRHKRHDWMNQIQLIHGYATLGRQDRLMDQIDQIREESEQERRLLNSHSYDFSLWLITFNWKHDQFRVKYSIHEDIDLSRHDETLTAYGRRMIDLMSLHITEEALYEGSVHIYQGYESQTISLSWEWNGLFKDAEGLKQRLNEEGFIATVFENEELSIEMMIE</sequence>
<dbReference type="InterPro" id="IPR039506">
    <property type="entry name" value="SPOB_a"/>
</dbReference>
<evidence type="ECO:0000259" key="5">
    <source>
        <dbReference type="Pfam" id="PF14689"/>
    </source>
</evidence>
<proteinExistence type="predicted"/>
<evidence type="ECO:0000259" key="4">
    <source>
        <dbReference type="Pfam" id="PF14682"/>
    </source>
</evidence>
<dbReference type="GO" id="GO:0000155">
    <property type="term" value="F:phosphorelay sensor kinase activity"/>
    <property type="evidence" value="ECO:0007669"/>
    <property type="project" value="InterPro"/>
</dbReference>
<organism evidence="6 7">
    <name type="scientific">Halobacillus yeomjeoni</name>
    <dbReference type="NCBI Taxonomy" id="311194"/>
    <lineage>
        <taxon>Bacteria</taxon>
        <taxon>Bacillati</taxon>
        <taxon>Bacillota</taxon>
        <taxon>Bacilli</taxon>
        <taxon>Bacillales</taxon>
        <taxon>Bacillaceae</taxon>
        <taxon>Halobacillus</taxon>
    </lineage>
</organism>
<evidence type="ECO:0000256" key="1">
    <source>
        <dbReference type="ARBA" id="ARBA00022553"/>
    </source>
</evidence>
<evidence type="ECO:0000313" key="6">
    <source>
        <dbReference type="EMBL" id="MBH0230007.1"/>
    </source>
</evidence>
<dbReference type="Proteomes" id="UP000614490">
    <property type="component" value="Unassembled WGS sequence"/>
</dbReference>
<dbReference type="Gene3D" id="3.30.565.30">
    <property type="entry name" value="Sporulation initiation phosphotransferase B (SpoOB), C-terminal domain"/>
    <property type="match status" value="1"/>
</dbReference>
<dbReference type="InterPro" id="IPR016120">
    <property type="entry name" value="Sig_transdc_His_kin_SpoOB"/>
</dbReference>
<keyword evidence="1" id="KW-0597">Phosphoprotein</keyword>
<dbReference type="Gene3D" id="1.10.287.130">
    <property type="match status" value="1"/>
</dbReference>